<dbReference type="AlphaFoldDB" id="A0A8K0EMQ0"/>
<accession>A0A8K0EMQ0</accession>
<dbReference type="OrthoDB" id="6042561at2759"/>
<reference evidence="2" key="1">
    <citation type="submission" date="2022-01" db="EMBL/GenBank/DDBJ databases">
        <authorList>
            <person name="Braso-Vives M."/>
        </authorList>
    </citation>
    <scope>NUCLEOTIDE SEQUENCE</scope>
</reference>
<feature type="signal peptide" evidence="1">
    <location>
        <begin position="1"/>
        <end position="17"/>
    </location>
</feature>
<sequence length="294" mass="33057">MKLLAVLVLLGAAAVDAQSWWSWFSTPAIDDSTPRATWDGLRVTFGVSPFGNNFDRLPRTKEMAEQEGWTLFGPNRCTAGTWRGFRYVKDNDPAVTLLFDKNGYIAGLQMGVLKSELPSDGSIPPQQVTPPWIEDKDMWLLTAYFIQPSDICSDGRTEAEYQDEGTGTDLYIQTGPNPTSDIMTIPLQQSDLEGTEWTEGKCFWGMGKHYWWNLRVDMDCKEFYPVFIMYNGGKLDAFGWNIGTYLGSPRYEHPAAGFGMFMDPVPTCLADHSGSLSTMHVYLTNGYPPFFNHC</sequence>
<evidence type="ECO:0000313" key="3">
    <source>
        <dbReference type="Proteomes" id="UP000838412"/>
    </source>
</evidence>
<organism evidence="2 3">
    <name type="scientific">Branchiostoma lanceolatum</name>
    <name type="common">Common lancelet</name>
    <name type="synonym">Amphioxus lanceolatum</name>
    <dbReference type="NCBI Taxonomy" id="7740"/>
    <lineage>
        <taxon>Eukaryota</taxon>
        <taxon>Metazoa</taxon>
        <taxon>Chordata</taxon>
        <taxon>Cephalochordata</taxon>
        <taxon>Leptocardii</taxon>
        <taxon>Amphioxiformes</taxon>
        <taxon>Branchiostomatidae</taxon>
        <taxon>Branchiostoma</taxon>
    </lineage>
</organism>
<feature type="chain" id="PRO_5035467269" evidence="1">
    <location>
        <begin position="18"/>
        <end position="294"/>
    </location>
</feature>
<dbReference type="EMBL" id="OV696688">
    <property type="protein sequence ID" value="CAH1257656.1"/>
    <property type="molecule type" value="Genomic_DNA"/>
</dbReference>
<proteinExistence type="predicted"/>
<evidence type="ECO:0000313" key="2">
    <source>
        <dbReference type="EMBL" id="CAH1257656.1"/>
    </source>
</evidence>
<dbReference type="Proteomes" id="UP000838412">
    <property type="component" value="Chromosome 3"/>
</dbReference>
<name>A0A8K0EMQ0_BRALA</name>
<gene>
    <name evidence="2" type="primary">Hypp1872</name>
    <name evidence="2" type="ORF">BLAG_LOCUS15494</name>
</gene>
<keyword evidence="3" id="KW-1185">Reference proteome</keyword>
<protein>
    <submittedName>
        <fullName evidence="2">Hypp1872 protein</fullName>
    </submittedName>
</protein>
<keyword evidence="1" id="KW-0732">Signal</keyword>
<evidence type="ECO:0000256" key="1">
    <source>
        <dbReference type="SAM" id="SignalP"/>
    </source>
</evidence>